<evidence type="ECO:0000259" key="1">
    <source>
        <dbReference type="Pfam" id="PF20009"/>
    </source>
</evidence>
<name>A0A9X2ZGE9_9FLAO</name>
<dbReference type="Pfam" id="PF13585">
    <property type="entry name" value="CHU_C"/>
    <property type="match status" value="1"/>
</dbReference>
<dbReference type="InterPro" id="IPR026341">
    <property type="entry name" value="T9SS_type_B"/>
</dbReference>
<sequence>MLITGGTNLNLGGNFNNNGGSLVSDGGITFTGSGNQSIDGFTTTGFVRMSNSTAMITLKGNINGGILAMNTAGGTLNLGNNLTHTFTGNWINTASTLEGGSSILKIKGNLAGSGGTIFNANTGTVEYYGTNQNLVAGTIVYNNLILSGSGTKTITNVTTVNNVLSMEGTAFASGTPSFGPLATLIYNSSISHTAGDEWASPFTGSGGVIISNTGTITRYSYTSVSISFNENIPLTIKGGASLLITGNPNLALGGNFINEGGSLITNGLVYFIGSVNQDIAGGVTLTGPLGNNAIVMNKRGGTATFTGNINVPLLYINGTGGTLNLGTGLIHTISGNWFRVNGAVNGGTSLLRIGGDINGTGGAFIPNTGTVEFNGTNQNLGTAALTYNNLILSGSGTKFFGATTTMNNTLSIATGVITNLNTNLIHTAAKLSLGETGTASGSWGSTASSAMNKDNTFFTINNGILNVGMSSCIDFVTVAQITYVAFNTLNKVSSGTTSYEDFTADTPTDVNQAESYILVIKGSTNGNNTSFYTAFFDWNNDGDFDDLGGYFEIGTIINSTGTDGQQASFSIPIPIDAAVGNIKMRIIGRLGGYNTTPCTINSSTGQVEDYTINIKASCVGTPTPGVTIASIGLDCTGTPFTLSLQNTTTGGGVTYQWQTSLDNITWSNVIAAISSTYTTSQTVTTYYQCLVTCKGSTGISTFVLVSSDPIIPILGDINGECSITPPFPVTLDACGNTITGITSTVFPVTTAGTTEVTWTFIDNNGNASMTKQNIIIADTTPPVFVGVLPSNTTIECSVVIPVAPIITAVDNCSTVTVLFNETTINGSCSGDYQLHRTWIATDTSGNEAIYMQIINVQDTMAPVFVEPLPEALVNADCDSVPIVATLTATDSCGTATVDYTETKEDGNCSSNYTINRTWVASDNCGNQKSYTQTIKVTCLANVYNGISPNGDGKNDTFIIGGIDCYPNNSVRIFNRYGVVVYEKEGYDNVTNVFEGFSDGRNTLKREEKLPTGTYFYTLQYDNNGNKVEKSGYLYISTE</sequence>
<protein>
    <submittedName>
        <fullName evidence="2">Gliding motility-associated C-terminal domain-containing protein</fullName>
    </submittedName>
</protein>
<dbReference type="RefSeq" id="WP_264208688.1">
    <property type="nucleotide sequence ID" value="NZ_JAOZEW010000044.1"/>
</dbReference>
<feature type="domain" description="GEVED" evidence="1">
    <location>
        <begin position="532"/>
        <end position="613"/>
    </location>
</feature>
<dbReference type="Pfam" id="PF20009">
    <property type="entry name" value="GEVED"/>
    <property type="match status" value="1"/>
</dbReference>
<reference evidence="2" key="1">
    <citation type="submission" date="2022-10" db="EMBL/GenBank/DDBJ databases">
        <title>Two novel species of Flavobacterium.</title>
        <authorList>
            <person name="Liu Q."/>
            <person name="Xin Y.-H."/>
        </authorList>
    </citation>
    <scope>NUCLEOTIDE SEQUENCE</scope>
    <source>
        <strain evidence="2">LS1R49</strain>
    </source>
</reference>
<evidence type="ECO:0000313" key="3">
    <source>
        <dbReference type="Proteomes" id="UP001151079"/>
    </source>
</evidence>
<dbReference type="AlphaFoldDB" id="A0A9X2ZGE9"/>
<keyword evidence="3" id="KW-1185">Reference proteome</keyword>
<dbReference type="InterPro" id="IPR045474">
    <property type="entry name" value="GEVED"/>
</dbReference>
<gene>
    <name evidence="2" type="ORF">OIU83_23395</name>
</gene>
<comment type="caution">
    <text evidence="2">The sequence shown here is derived from an EMBL/GenBank/DDBJ whole genome shotgun (WGS) entry which is preliminary data.</text>
</comment>
<evidence type="ECO:0000313" key="2">
    <source>
        <dbReference type="EMBL" id="MCV9930624.1"/>
    </source>
</evidence>
<proteinExistence type="predicted"/>
<dbReference type="EMBL" id="JAOZEW010000044">
    <property type="protein sequence ID" value="MCV9930624.1"/>
    <property type="molecule type" value="Genomic_DNA"/>
</dbReference>
<dbReference type="Proteomes" id="UP001151079">
    <property type="component" value="Unassembled WGS sequence"/>
</dbReference>
<organism evidence="2 3">
    <name type="scientific">Flavobacterium shii</name>
    <dbReference type="NCBI Taxonomy" id="2987687"/>
    <lineage>
        <taxon>Bacteria</taxon>
        <taxon>Pseudomonadati</taxon>
        <taxon>Bacteroidota</taxon>
        <taxon>Flavobacteriia</taxon>
        <taxon>Flavobacteriales</taxon>
        <taxon>Flavobacteriaceae</taxon>
        <taxon>Flavobacterium</taxon>
    </lineage>
</organism>
<dbReference type="NCBIfam" id="TIGR04131">
    <property type="entry name" value="Bac_Flav_CTERM"/>
    <property type="match status" value="1"/>
</dbReference>
<accession>A0A9X2ZGE9</accession>